<evidence type="ECO:0000259" key="4">
    <source>
        <dbReference type="PROSITE" id="PS50405"/>
    </source>
</evidence>
<name>A0A0C9V0I3_SPHS4</name>
<evidence type="ECO:0000313" key="5">
    <source>
        <dbReference type="EMBL" id="KIJ40614.1"/>
    </source>
</evidence>
<accession>A0A0C9V0I3</accession>
<dbReference type="Gene3D" id="3.40.30.10">
    <property type="entry name" value="Glutaredoxin"/>
    <property type="match status" value="1"/>
</dbReference>
<dbReference type="Proteomes" id="UP000054279">
    <property type="component" value="Unassembled WGS sequence"/>
</dbReference>
<dbReference type="SFLD" id="SFLDG01151">
    <property type="entry name" value="Main.2:_Nu-like"/>
    <property type="match status" value="1"/>
</dbReference>
<dbReference type="AlphaFoldDB" id="A0A0C9V0I3"/>
<dbReference type="PROSITE" id="PS50404">
    <property type="entry name" value="GST_NTER"/>
    <property type="match status" value="1"/>
</dbReference>
<dbReference type="InterPro" id="IPR004045">
    <property type="entry name" value="Glutathione_S-Trfase_N"/>
</dbReference>
<dbReference type="SFLD" id="SFLDG00358">
    <property type="entry name" value="Main_(cytGST)"/>
    <property type="match status" value="1"/>
</dbReference>
<dbReference type="InterPro" id="IPR036282">
    <property type="entry name" value="Glutathione-S-Trfase_C_sf"/>
</dbReference>
<reference evidence="5 6" key="1">
    <citation type="submission" date="2014-06" db="EMBL/GenBank/DDBJ databases">
        <title>Evolutionary Origins and Diversification of the Mycorrhizal Mutualists.</title>
        <authorList>
            <consortium name="DOE Joint Genome Institute"/>
            <consortium name="Mycorrhizal Genomics Consortium"/>
            <person name="Kohler A."/>
            <person name="Kuo A."/>
            <person name="Nagy L.G."/>
            <person name="Floudas D."/>
            <person name="Copeland A."/>
            <person name="Barry K.W."/>
            <person name="Cichocki N."/>
            <person name="Veneault-Fourrey C."/>
            <person name="LaButti K."/>
            <person name="Lindquist E.A."/>
            <person name="Lipzen A."/>
            <person name="Lundell T."/>
            <person name="Morin E."/>
            <person name="Murat C."/>
            <person name="Riley R."/>
            <person name="Ohm R."/>
            <person name="Sun H."/>
            <person name="Tunlid A."/>
            <person name="Henrissat B."/>
            <person name="Grigoriev I.V."/>
            <person name="Hibbett D.S."/>
            <person name="Martin F."/>
        </authorList>
    </citation>
    <scope>NUCLEOTIDE SEQUENCE [LARGE SCALE GENOMIC DNA]</scope>
    <source>
        <strain evidence="5 6">SS14</strain>
    </source>
</reference>
<dbReference type="HOGENOM" id="CLU_011226_14_2_1"/>
<proteinExistence type="inferred from homology"/>
<keyword evidence="6" id="KW-1185">Reference proteome</keyword>
<dbReference type="SUPFAM" id="SSF47616">
    <property type="entry name" value="GST C-terminal domain-like"/>
    <property type="match status" value="1"/>
</dbReference>
<feature type="domain" description="GST N-terminal" evidence="3">
    <location>
        <begin position="5"/>
        <end position="91"/>
    </location>
</feature>
<gene>
    <name evidence="5" type="ORF">M422DRAFT_256585</name>
</gene>
<dbReference type="EMBL" id="KN837143">
    <property type="protein sequence ID" value="KIJ40614.1"/>
    <property type="molecule type" value="Genomic_DNA"/>
</dbReference>
<dbReference type="PANTHER" id="PTHR44051">
    <property type="entry name" value="GLUTATHIONE S-TRANSFERASE-RELATED"/>
    <property type="match status" value="1"/>
</dbReference>
<evidence type="ECO:0000256" key="1">
    <source>
        <dbReference type="ARBA" id="ARBA00007409"/>
    </source>
</evidence>
<comment type="similarity">
    <text evidence="1 2">Belongs to the GST superfamily.</text>
</comment>
<feature type="domain" description="GST C-terminal" evidence="4">
    <location>
        <begin position="97"/>
        <end position="221"/>
    </location>
</feature>
<dbReference type="InterPro" id="IPR010987">
    <property type="entry name" value="Glutathione-S-Trfase_C-like"/>
</dbReference>
<dbReference type="SUPFAM" id="SSF52833">
    <property type="entry name" value="Thioredoxin-like"/>
    <property type="match status" value="1"/>
</dbReference>
<evidence type="ECO:0000259" key="3">
    <source>
        <dbReference type="PROSITE" id="PS50404"/>
    </source>
</evidence>
<sequence length="221" mass="25195">MTRKVTLFGHENIQAPNPPKVAILLEALGVEYEIVNMEQGDGPNGIKGEEFLKINPNGRIPALIDHTNDDFAVWESGAILLYVAERFDPSGKFIGKTLKERAEVWEWLIFQLSGLGPMHGQYSWFTKYHPVKDLDPSVSDRYKNEVHRLYGVYEKQLEKHDWVALDRFTVADMANYPWLRAASYAGFDLTKFPKLEAYIARLAALPSVKKVYDKAQPPAQQ</sequence>
<dbReference type="SFLD" id="SFLDS00019">
    <property type="entry name" value="Glutathione_Transferase_(cytos"/>
    <property type="match status" value="1"/>
</dbReference>
<dbReference type="CDD" id="cd03048">
    <property type="entry name" value="GST_N_Ure2p_like"/>
    <property type="match status" value="1"/>
</dbReference>
<evidence type="ECO:0008006" key="7">
    <source>
        <dbReference type="Google" id="ProtNLM"/>
    </source>
</evidence>
<organism evidence="5 6">
    <name type="scientific">Sphaerobolus stellatus (strain SS14)</name>
    <dbReference type="NCBI Taxonomy" id="990650"/>
    <lineage>
        <taxon>Eukaryota</taxon>
        <taxon>Fungi</taxon>
        <taxon>Dikarya</taxon>
        <taxon>Basidiomycota</taxon>
        <taxon>Agaricomycotina</taxon>
        <taxon>Agaricomycetes</taxon>
        <taxon>Phallomycetidae</taxon>
        <taxon>Geastrales</taxon>
        <taxon>Sphaerobolaceae</taxon>
        <taxon>Sphaerobolus</taxon>
    </lineage>
</organism>
<dbReference type="PANTHER" id="PTHR44051:SF14">
    <property type="entry name" value="GLUTATHIONE S-TRANSFERASE II"/>
    <property type="match status" value="1"/>
</dbReference>
<dbReference type="InterPro" id="IPR040079">
    <property type="entry name" value="Glutathione_S-Trfase"/>
</dbReference>
<evidence type="ECO:0000313" key="6">
    <source>
        <dbReference type="Proteomes" id="UP000054279"/>
    </source>
</evidence>
<evidence type="ECO:0000256" key="2">
    <source>
        <dbReference type="RuleBase" id="RU003494"/>
    </source>
</evidence>
<dbReference type="PROSITE" id="PS50405">
    <property type="entry name" value="GST_CTER"/>
    <property type="match status" value="1"/>
</dbReference>
<dbReference type="Gene3D" id="1.20.1050.10">
    <property type="match status" value="1"/>
</dbReference>
<dbReference type="OrthoDB" id="422574at2759"/>
<protein>
    <recommendedName>
        <fullName evidence="7">Glutathione transferase</fullName>
    </recommendedName>
</protein>
<dbReference type="InterPro" id="IPR004046">
    <property type="entry name" value="GST_C"/>
</dbReference>
<dbReference type="Pfam" id="PF00043">
    <property type="entry name" value="GST_C"/>
    <property type="match status" value="1"/>
</dbReference>
<dbReference type="InterPro" id="IPR036249">
    <property type="entry name" value="Thioredoxin-like_sf"/>
</dbReference>
<dbReference type="Pfam" id="PF02798">
    <property type="entry name" value="GST_N"/>
    <property type="match status" value="1"/>
</dbReference>